<feature type="region of interest" description="Disordered" evidence="9">
    <location>
        <begin position="203"/>
        <end position="222"/>
    </location>
</feature>
<proteinExistence type="predicted"/>
<feature type="binding site" evidence="8">
    <location>
        <position position="686"/>
    </location>
    <ligand>
        <name>Ca(2+)</name>
        <dbReference type="ChEBI" id="CHEBI:29108"/>
    </ligand>
</feature>
<dbReference type="Pfam" id="PF09286">
    <property type="entry name" value="Pro-kuma_activ"/>
    <property type="match status" value="1"/>
</dbReference>
<dbReference type="GO" id="GO:0008240">
    <property type="term" value="F:tripeptidyl-peptidase activity"/>
    <property type="evidence" value="ECO:0007669"/>
    <property type="project" value="TreeGrafter"/>
</dbReference>
<evidence type="ECO:0000256" key="6">
    <source>
        <dbReference type="ARBA" id="ARBA00022837"/>
    </source>
</evidence>
<keyword evidence="7" id="KW-0865">Zymogen</keyword>
<keyword evidence="13" id="KW-1185">Reference proteome</keyword>
<feature type="signal peptide" evidence="10">
    <location>
        <begin position="1"/>
        <end position="15"/>
    </location>
</feature>
<dbReference type="SUPFAM" id="SSF54897">
    <property type="entry name" value="Protease propeptides/inhibitors"/>
    <property type="match status" value="1"/>
</dbReference>
<feature type="binding site" evidence="8">
    <location>
        <position position="668"/>
    </location>
    <ligand>
        <name>Ca(2+)</name>
        <dbReference type="ChEBI" id="CHEBI:29108"/>
    </ligand>
</feature>
<feature type="domain" description="Peptidase S53" evidence="11">
    <location>
        <begin position="235"/>
        <end position="708"/>
    </location>
</feature>
<evidence type="ECO:0000256" key="7">
    <source>
        <dbReference type="ARBA" id="ARBA00023145"/>
    </source>
</evidence>
<evidence type="ECO:0000313" key="13">
    <source>
        <dbReference type="Proteomes" id="UP001274830"/>
    </source>
</evidence>
<dbReference type="CDD" id="cd11377">
    <property type="entry name" value="Pro-peptidase_S53"/>
    <property type="match status" value="1"/>
</dbReference>
<dbReference type="PANTHER" id="PTHR14218">
    <property type="entry name" value="PROTEASE S8 TRIPEPTIDYL PEPTIDASE I CLN2"/>
    <property type="match status" value="1"/>
</dbReference>
<dbReference type="InterPro" id="IPR030400">
    <property type="entry name" value="Sedolisin_dom"/>
</dbReference>
<evidence type="ECO:0000256" key="10">
    <source>
        <dbReference type="SAM" id="SignalP"/>
    </source>
</evidence>
<keyword evidence="6 8" id="KW-0106">Calcium</keyword>
<feature type="active site" description="Charge relay system" evidence="8">
    <location>
        <position position="320"/>
    </location>
</feature>
<keyword evidence="2 8" id="KW-0645">Protease</keyword>
<comment type="caution">
    <text evidence="12">The sequence shown here is derived from an EMBL/GenBank/DDBJ whole genome shotgun (WGS) entry which is preliminary data.</text>
</comment>
<evidence type="ECO:0000256" key="4">
    <source>
        <dbReference type="ARBA" id="ARBA00022801"/>
    </source>
</evidence>
<evidence type="ECO:0000256" key="5">
    <source>
        <dbReference type="ARBA" id="ARBA00022825"/>
    </source>
</evidence>
<feature type="binding site" evidence="8">
    <location>
        <position position="667"/>
    </location>
    <ligand>
        <name>Ca(2+)</name>
        <dbReference type="ChEBI" id="CHEBI:29108"/>
    </ligand>
</feature>
<dbReference type="Proteomes" id="UP001274830">
    <property type="component" value="Unassembled WGS sequence"/>
</dbReference>
<feature type="active site" description="Charge relay system" evidence="8">
    <location>
        <position position="626"/>
    </location>
</feature>
<gene>
    <name evidence="12" type="ORF">LTR78_008982</name>
</gene>
<dbReference type="GO" id="GO:0046872">
    <property type="term" value="F:metal ion binding"/>
    <property type="evidence" value="ECO:0007669"/>
    <property type="project" value="UniProtKB-UniRule"/>
</dbReference>
<dbReference type="SUPFAM" id="SSF52743">
    <property type="entry name" value="Subtilisin-like"/>
    <property type="match status" value="1"/>
</dbReference>
<keyword evidence="10" id="KW-0732">Signal</keyword>
<evidence type="ECO:0000256" key="8">
    <source>
        <dbReference type="PROSITE-ProRule" id="PRU01032"/>
    </source>
</evidence>
<dbReference type="SMART" id="SM00944">
    <property type="entry name" value="Pro-kuma_activ"/>
    <property type="match status" value="1"/>
</dbReference>
<sequence>MRLYFAAGLFGLAVAEPSAPASTSRVLHEKRHSQPSRWIKQDRAQGILPMRIGLTQTNLDNAHNHLMDLSHPDSPNYGKHWTSQQVIDAFRPSDDTVQTVQQWLEDSGITGITHSDNKAWLAFHATVPQAESLLHTEYFEYEDVHTGGILPACEQYHVPQHIQNHIDYITPGIKLLSPEGVAPTPNHLTKRGNAEGEIGLHKTTKAAARTRGPHVRIPTRAPPANASDLSICDQIITPACIAALYNIPSTNLTHPLNPSNSLGIFESELQFWDQEDLNLFFSNFTPSQIPNNTHPTSLNINGGRAFTNYTNEGGVESMLDLEIAYPIVYPQNITVYNVDDIHYQTWPNNTYTWGFNTLLDAIDGSYCSFAAYNETGNLADWDPTYPDLSPFQGYNGTLQCGIFEPTNVISISYGGQEADVPVAYQKRQCLEFLKLGLQGVSFLFASGDAGVGNYPASQGGIDGETGCLGPKGDVFNPTWPNTCPYITNVGGTKVYPNHSVINEAQPESAANDPAAGGYSSGGGFSNIYPVPDYQAAAVATYFANFSPPFPYYCALAPDTNGTATGSGTPYDLLNITALQSGSQGKENNGTLGVYNRVGRGVPDVSANGDEIATFVKGKYVVSGGTSASTPIFAAVLNRINEERLSLGKGAVGFVNPVLYARPEVLNDVVNGTNMGCGHEGFSAVKGWDPVTGLGTPNYPKMLELFLSLP</sequence>
<dbReference type="GO" id="GO:0005576">
    <property type="term" value="C:extracellular region"/>
    <property type="evidence" value="ECO:0007669"/>
    <property type="project" value="UniProtKB-SubCell"/>
</dbReference>
<dbReference type="GO" id="GO:0004252">
    <property type="term" value="F:serine-type endopeptidase activity"/>
    <property type="evidence" value="ECO:0007669"/>
    <property type="project" value="UniProtKB-UniRule"/>
</dbReference>
<evidence type="ECO:0000259" key="11">
    <source>
        <dbReference type="PROSITE" id="PS51695"/>
    </source>
</evidence>
<comment type="subcellular location">
    <subcellularLocation>
        <location evidence="1">Secreted</location>
        <location evidence="1">Extracellular space</location>
    </subcellularLocation>
</comment>
<name>A0AAE0WFJ4_9PEZI</name>
<dbReference type="EMBL" id="JAUTXT010000046">
    <property type="protein sequence ID" value="KAK3671181.1"/>
    <property type="molecule type" value="Genomic_DNA"/>
</dbReference>
<evidence type="ECO:0000256" key="1">
    <source>
        <dbReference type="ARBA" id="ARBA00004239"/>
    </source>
</evidence>
<evidence type="ECO:0000256" key="3">
    <source>
        <dbReference type="ARBA" id="ARBA00022723"/>
    </source>
</evidence>
<reference evidence="12" key="1">
    <citation type="submission" date="2023-07" db="EMBL/GenBank/DDBJ databases">
        <title>Black Yeasts Isolated from many extreme environments.</title>
        <authorList>
            <person name="Coleine C."/>
            <person name="Stajich J.E."/>
            <person name="Selbmann L."/>
        </authorList>
    </citation>
    <scope>NUCLEOTIDE SEQUENCE</scope>
    <source>
        <strain evidence="12">CCFEE 5485</strain>
    </source>
</reference>
<keyword evidence="3 8" id="KW-0479">Metal-binding</keyword>
<keyword evidence="5 8" id="KW-0720">Serine protease</keyword>
<organism evidence="12 13">
    <name type="scientific">Recurvomyces mirabilis</name>
    <dbReference type="NCBI Taxonomy" id="574656"/>
    <lineage>
        <taxon>Eukaryota</taxon>
        <taxon>Fungi</taxon>
        <taxon>Dikarya</taxon>
        <taxon>Ascomycota</taxon>
        <taxon>Pezizomycotina</taxon>
        <taxon>Dothideomycetes</taxon>
        <taxon>Dothideomycetidae</taxon>
        <taxon>Mycosphaerellales</taxon>
        <taxon>Teratosphaeriaceae</taxon>
        <taxon>Recurvomyces</taxon>
    </lineage>
</organism>
<dbReference type="InterPro" id="IPR036852">
    <property type="entry name" value="Peptidase_S8/S53_dom_sf"/>
</dbReference>
<protein>
    <recommendedName>
        <fullName evidence="11">Peptidase S53 domain-containing protein</fullName>
    </recommendedName>
</protein>
<evidence type="ECO:0000313" key="12">
    <source>
        <dbReference type="EMBL" id="KAK3671181.1"/>
    </source>
</evidence>
<dbReference type="CDD" id="cd04056">
    <property type="entry name" value="Peptidases_S53"/>
    <property type="match status" value="1"/>
</dbReference>
<evidence type="ECO:0000256" key="9">
    <source>
        <dbReference type="SAM" id="MobiDB-lite"/>
    </source>
</evidence>
<comment type="cofactor">
    <cofactor evidence="8">
        <name>Ca(2+)</name>
        <dbReference type="ChEBI" id="CHEBI:29108"/>
    </cofactor>
    <text evidence="8">Binds 1 Ca(2+) ion per subunit.</text>
</comment>
<feature type="binding site" evidence="8">
    <location>
        <position position="688"/>
    </location>
    <ligand>
        <name>Ca(2+)</name>
        <dbReference type="ChEBI" id="CHEBI:29108"/>
    </ligand>
</feature>
<keyword evidence="4 8" id="KW-0378">Hydrolase</keyword>
<dbReference type="PANTHER" id="PTHR14218:SF19">
    <property type="entry name" value="SERINE PROTEASE AORO, PUTATIVE (AFU_ORTHOLOGUE AFUA_6G10250)-RELATED"/>
    <property type="match status" value="1"/>
</dbReference>
<feature type="chain" id="PRO_5041939225" description="Peptidase S53 domain-containing protein" evidence="10">
    <location>
        <begin position="16"/>
        <end position="709"/>
    </location>
</feature>
<dbReference type="InterPro" id="IPR015366">
    <property type="entry name" value="S53_propep"/>
</dbReference>
<dbReference type="Gene3D" id="3.40.50.200">
    <property type="entry name" value="Peptidase S8/S53 domain"/>
    <property type="match status" value="1"/>
</dbReference>
<dbReference type="GO" id="GO:0006508">
    <property type="term" value="P:proteolysis"/>
    <property type="evidence" value="ECO:0007669"/>
    <property type="project" value="UniProtKB-KW"/>
</dbReference>
<feature type="active site" description="Charge relay system" evidence="8">
    <location>
        <position position="316"/>
    </location>
</feature>
<evidence type="ECO:0000256" key="2">
    <source>
        <dbReference type="ARBA" id="ARBA00022670"/>
    </source>
</evidence>
<dbReference type="InterPro" id="IPR050819">
    <property type="entry name" value="Tripeptidyl-peptidase_I"/>
</dbReference>
<dbReference type="AlphaFoldDB" id="A0AAE0WFJ4"/>
<accession>A0AAE0WFJ4</accession>
<dbReference type="PROSITE" id="PS51695">
    <property type="entry name" value="SEDOLISIN"/>
    <property type="match status" value="1"/>
</dbReference>